<dbReference type="EMBL" id="CM010716">
    <property type="protein sequence ID" value="RZC49569.1"/>
    <property type="molecule type" value="Genomic_DNA"/>
</dbReference>
<evidence type="ECO:0000313" key="1">
    <source>
        <dbReference type="EMBL" id="RZC49569.1"/>
    </source>
</evidence>
<protein>
    <submittedName>
        <fullName evidence="1">Uncharacterized protein</fullName>
    </submittedName>
</protein>
<name>A0A4Y7IPZ6_PAPSO</name>
<keyword evidence="2" id="KW-1185">Reference proteome</keyword>
<dbReference type="PANTHER" id="PTHR47430:SF4">
    <property type="entry name" value="GB|AAC33480.1"/>
    <property type="match status" value="1"/>
</dbReference>
<dbReference type="Gramene" id="RZC49569">
    <property type="protein sequence ID" value="RZC49569"/>
    <property type="gene ID" value="C5167_017995"/>
</dbReference>
<accession>A0A4Y7IPZ6</accession>
<evidence type="ECO:0000313" key="2">
    <source>
        <dbReference type="Proteomes" id="UP000316621"/>
    </source>
</evidence>
<proteinExistence type="predicted"/>
<dbReference type="STRING" id="3469.A0A4Y7IPZ6"/>
<gene>
    <name evidence="1" type="ORF">C5167_017995</name>
</gene>
<organism evidence="1 2">
    <name type="scientific">Papaver somniferum</name>
    <name type="common">Opium poppy</name>
    <dbReference type="NCBI Taxonomy" id="3469"/>
    <lineage>
        <taxon>Eukaryota</taxon>
        <taxon>Viridiplantae</taxon>
        <taxon>Streptophyta</taxon>
        <taxon>Embryophyta</taxon>
        <taxon>Tracheophyta</taxon>
        <taxon>Spermatophyta</taxon>
        <taxon>Magnoliopsida</taxon>
        <taxon>Ranunculales</taxon>
        <taxon>Papaveraceae</taxon>
        <taxon>Papaveroideae</taxon>
        <taxon>Papaver</taxon>
    </lineage>
</organism>
<dbReference type="PANTHER" id="PTHR47430">
    <property type="entry name" value="GB|AAC33480.1"/>
    <property type="match status" value="1"/>
</dbReference>
<dbReference type="AlphaFoldDB" id="A0A4Y7IPZ6"/>
<sequence>MELCFKGQLLRLDACCVEDVDWDNLLEHRSGDITLKRWRQLVNHIGNCGIQSFAEQLIVLAKRYWPELLEVRKALDSIHVVD</sequence>
<dbReference type="Proteomes" id="UP000316621">
    <property type="component" value="Chromosome 2"/>
</dbReference>
<reference evidence="1 2" key="1">
    <citation type="journal article" date="2018" name="Science">
        <title>The opium poppy genome and morphinan production.</title>
        <authorList>
            <person name="Guo L."/>
            <person name="Winzer T."/>
            <person name="Yang X."/>
            <person name="Li Y."/>
            <person name="Ning Z."/>
            <person name="He Z."/>
            <person name="Teodor R."/>
            <person name="Lu Y."/>
            <person name="Bowser T.A."/>
            <person name="Graham I.A."/>
            <person name="Ye K."/>
        </authorList>
    </citation>
    <scope>NUCLEOTIDE SEQUENCE [LARGE SCALE GENOMIC DNA]</scope>
    <source>
        <strain evidence="2">cv. HN1</strain>
        <tissue evidence="1">Leaves</tissue>
    </source>
</reference>